<proteinExistence type="predicted"/>
<evidence type="ECO:0000313" key="1">
    <source>
        <dbReference type="EMBL" id="OMO52617.1"/>
    </source>
</evidence>
<dbReference type="EMBL" id="AWUE01023826">
    <property type="protein sequence ID" value="OMO52617.1"/>
    <property type="molecule type" value="Genomic_DNA"/>
</dbReference>
<keyword evidence="2" id="KW-1185">Reference proteome</keyword>
<comment type="caution">
    <text evidence="1">The sequence shown here is derived from an EMBL/GenBank/DDBJ whole genome shotgun (WGS) entry which is preliminary data.</text>
</comment>
<evidence type="ECO:0000313" key="2">
    <source>
        <dbReference type="Proteomes" id="UP000187203"/>
    </source>
</evidence>
<organism evidence="1 2">
    <name type="scientific">Corchorus olitorius</name>
    <dbReference type="NCBI Taxonomy" id="93759"/>
    <lineage>
        <taxon>Eukaryota</taxon>
        <taxon>Viridiplantae</taxon>
        <taxon>Streptophyta</taxon>
        <taxon>Embryophyta</taxon>
        <taxon>Tracheophyta</taxon>
        <taxon>Spermatophyta</taxon>
        <taxon>Magnoliopsida</taxon>
        <taxon>eudicotyledons</taxon>
        <taxon>Gunneridae</taxon>
        <taxon>Pentapetalae</taxon>
        <taxon>rosids</taxon>
        <taxon>malvids</taxon>
        <taxon>Malvales</taxon>
        <taxon>Malvaceae</taxon>
        <taxon>Grewioideae</taxon>
        <taxon>Apeibeae</taxon>
        <taxon>Corchorus</taxon>
    </lineage>
</organism>
<accession>A0A1R3G3I2</accession>
<dbReference type="AlphaFoldDB" id="A0A1R3G3I2"/>
<protein>
    <submittedName>
        <fullName evidence="1">Uncharacterized protein</fullName>
    </submittedName>
</protein>
<name>A0A1R3G3I2_9ROSI</name>
<sequence length="92" mass="10124">MGLSVENSPPSSLCPSASSLLSASSSLNVYGFDYWVWVHYSNNHRIEAENDDNSSASSSLLCHLHSLCSLKRILSRSEHKVFPSINANELEV</sequence>
<gene>
    <name evidence="1" type="ORF">COLO4_37072</name>
</gene>
<dbReference type="Proteomes" id="UP000187203">
    <property type="component" value="Unassembled WGS sequence"/>
</dbReference>
<reference evidence="2" key="1">
    <citation type="submission" date="2013-09" db="EMBL/GenBank/DDBJ databases">
        <title>Corchorus olitorius genome sequencing.</title>
        <authorList>
            <person name="Alam M."/>
            <person name="Haque M.S."/>
            <person name="Islam M.S."/>
            <person name="Emdad E.M."/>
            <person name="Islam M.M."/>
            <person name="Ahmed B."/>
            <person name="Halim A."/>
            <person name="Hossen Q.M.M."/>
            <person name="Hossain M.Z."/>
            <person name="Ahmed R."/>
            <person name="Khan M.M."/>
            <person name="Islam R."/>
            <person name="Rashid M.M."/>
            <person name="Khan S.A."/>
            <person name="Rahman M.S."/>
            <person name="Alam M."/>
            <person name="Yahiya A.S."/>
            <person name="Khan M.S."/>
            <person name="Azam M.S."/>
            <person name="Haque T."/>
            <person name="Lashkar M.Z.H."/>
            <person name="Akhand A.I."/>
            <person name="Morshed G."/>
            <person name="Roy S."/>
            <person name="Uddin K.S."/>
            <person name="Rabeya T."/>
            <person name="Hossain A.S."/>
            <person name="Chowdhury A."/>
            <person name="Snigdha A.R."/>
            <person name="Mortoza M.S."/>
            <person name="Matin S.A."/>
            <person name="Hoque S.M.E."/>
            <person name="Islam M.K."/>
            <person name="Roy D.K."/>
            <person name="Haider R."/>
            <person name="Moosa M.M."/>
            <person name="Elias S.M."/>
            <person name="Hasan A.M."/>
            <person name="Jahan S."/>
            <person name="Shafiuddin M."/>
            <person name="Mahmood N."/>
            <person name="Shommy N.S."/>
        </authorList>
    </citation>
    <scope>NUCLEOTIDE SEQUENCE [LARGE SCALE GENOMIC DNA]</scope>
    <source>
        <strain evidence="2">cv. O-4</strain>
    </source>
</reference>